<feature type="region of interest" description="Disordered" evidence="1">
    <location>
        <begin position="1"/>
        <end position="24"/>
    </location>
</feature>
<feature type="compositionally biased region" description="Low complexity" evidence="1">
    <location>
        <begin position="1"/>
        <end position="17"/>
    </location>
</feature>
<name>A0AAE1BWH6_PETCI</name>
<protein>
    <submittedName>
        <fullName evidence="2">Uncharacterized protein</fullName>
    </submittedName>
</protein>
<feature type="region of interest" description="Disordered" evidence="1">
    <location>
        <begin position="57"/>
        <end position="102"/>
    </location>
</feature>
<dbReference type="EMBL" id="JAWQEG010005408">
    <property type="protein sequence ID" value="KAK3858110.1"/>
    <property type="molecule type" value="Genomic_DNA"/>
</dbReference>
<evidence type="ECO:0000256" key="1">
    <source>
        <dbReference type="SAM" id="MobiDB-lite"/>
    </source>
</evidence>
<accession>A0AAE1BWH6</accession>
<dbReference type="Proteomes" id="UP001286313">
    <property type="component" value="Unassembled WGS sequence"/>
</dbReference>
<proteinExistence type="predicted"/>
<comment type="caution">
    <text evidence="2">The sequence shown here is derived from an EMBL/GenBank/DDBJ whole genome shotgun (WGS) entry which is preliminary data.</text>
</comment>
<sequence length="113" mass="12103">MARSAQSDPSHYSSPSSLEATSTPCSMLTKSTIKGASALALPCPPRRWLLHVVGNVPRSHQHRHKDQGTPAGTSTLRAGDARVQNGGGARARGELGVDRSIRPNIYYQEGRLT</sequence>
<organism evidence="2 3">
    <name type="scientific">Petrolisthes cinctipes</name>
    <name type="common">Flat porcelain crab</name>
    <dbReference type="NCBI Taxonomy" id="88211"/>
    <lineage>
        <taxon>Eukaryota</taxon>
        <taxon>Metazoa</taxon>
        <taxon>Ecdysozoa</taxon>
        <taxon>Arthropoda</taxon>
        <taxon>Crustacea</taxon>
        <taxon>Multicrustacea</taxon>
        <taxon>Malacostraca</taxon>
        <taxon>Eumalacostraca</taxon>
        <taxon>Eucarida</taxon>
        <taxon>Decapoda</taxon>
        <taxon>Pleocyemata</taxon>
        <taxon>Anomura</taxon>
        <taxon>Galatheoidea</taxon>
        <taxon>Porcellanidae</taxon>
        <taxon>Petrolisthes</taxon>
    </lineage>
</organism>
<dbReference type="AlphaFoldDB" id="A0AAE1BWH6"/>
<reference evidence="2" key="1">
    <citation type="submission" date="2023-10" db="EMBL/GenBank/DDBJ databases">
        <title>Genome assemblies of two species of porcelain crab, Petrolisthes cinctipes and Petrolisthes manimaculis (Anomura: Porcellanidae).</title>
        <authorList>
            <person name="Angst P."/>
        </authorList>
    </citation>
    <scope>NUCLEOTIDE SEQUENCE</scope>
    <source>
        <strain evidence="2">PB745_01</strain>
        <tissue evidence="2">Gill</tissue>
    </source>
</reference>
<gene>
    <name evidence="2" type="ORF">Pcinc_035676</name>
</gene>
<evidence type="ECO:0000313" key="2">
    <source>
        <dbReference type="EMBL" id="KAK3858110.1"/>
    </source>
</evidence>
<feature type="compositionally biased region" description="Basic and acidic residues" evidence="1">
    <location>
        <begin position="91"/>
        <end position="101"/>
    </location>
</feature>
<evidence type="ECO:0000313" key="3">
    <source>
        <dbReference type="Proteomes" id="UP001286313"/>
    </source>
</evidence>
<keyword evidence="3" id="KW-1185">Reference proteome</keyword>